<dbReference type="Proteomes" id="UP000324222">
    <property type="component" value="Unassembled WGS sequence"/>
</dbReference>
<reference evidence="2 3" key="1">
    <citation type="submission" date="2019-05" db="EMBL/GenBank/DDBJ databases">
        <title>Another draft genome of Portunus trituberculatus and its Hox gene families provides insights of decapod evolution.</title>
        <authorList>
            <person name="Jeong J.-H."/>
            <person name="Song I."/>
            <person name="Kim S."/>
            <person name="Choi T."/>
            <person name="Kim D."/>
            <person name="Ryu S."/>
            <person name="Kim W."/>
        </authorList>
    </citation>
    <scope>NUCLEOTIDE SEQUENCE [LARGE SCALE GENOMIC DNA]</scope>
    <source>
        <tissue evidence="2">Muscle</tissue>
    </source>
</reference>
<keyword evidence="3" id="KW-1185">Reference proteome</keyword>
<feature type="compositionally biased region" description="Polar residues" evidence="1">
    <location>
        <begin position="73"/>
        <end position="82"/>
    </location>
</feature>
<feature type="compositionally biased region" description="Polar residues" evidence="1">
    <location>
        <begin position="47"/>
        <end position="60"/>
    </location>
</feature>
<organism evidence="2 3">
    <name type="scientific">Portunus trituberculatus</name>
    <name type="common">Swimming crab</name>
    <name type="synonym">Neptunus trituberculatus</name>
    <dbReference type="NCBI Taxonomy" id="210409"/>
    <lineage>
        <taxon>Eukaryota</taxon>
        <taxon>Metazoa</taxon>
        <taxon>Ecdysozoa</taxon>
        <taxon>Arthropoda</taxon>
        <taxon>Crustacea</taxon>
        <taxon>Multicrustacea</taxon>
        <taxon>Malacostraca</taxon>
        <taxon>Eumalacostraca</taxon>
        <taxon>Eucarida</taxon>
        <taxon>Decapoda</taxon>
        <taxon>Pleocyemata</taxon>
        <taxon>Brachyura</taxon>
        <taxon>Eubrachyura</taxon>
        <taxon>Portunoidea</taxon>
        <taxon>Portunidae</taxon>
        <taxon>Portuninae</taxon>
        <taxon>Portunus</taxon>
    </lineage>
</organism>
<dbReference type="EMBL" id="VSRR010016605">
    <property type="protein sequence ID" value="MPC59486.1"/>
    <property type="molecule type" value="Genomic_DNA"/>
</dbReference>
<evidence type="ECO:0000313" key="3">
    <source>
        <dbReference type="Proteomes" id="UP000324222"/>
    </source>
</evidence>
<gene>
    <name evidence="2" type="ORF">E2C01_053506</name>
</gene>
<name>A0A5B7GPM3_PORTR</name>
<evidence type="ECO:0000256" key="1">
    <source>
        <dbReference type="SAM" id="MobiDB-lite"/>
    </source>
</evidence>
<feature type="region of interest" description="Disordered" evidence="1">
    <location>
        <begin position="44"/>
        <end position="82"/>
    </location>
</feature>
<proteinExistence type="predicted"/>
<protein>
    <submittedName>
        <fullName evidence="2">Uncharacterized protein</fullName>
    </submittedName>
</protein>
<accession>A0A5B7GPM3</accession>
<evidence type="ECO:0000313" key="2">
    <source>
        <dbReference type="EMBL" id="MPC59486.1"/>
    </source>
</evidence>
<dbReference type="AlphaFoldDB" id="A0A5B7GPM3"/>
<comment type="caution">
    <text evidence="2">The sequence shown here is derived from an EMBL/GenBank/DDBJ whole genome shotgun (WGS) entry which is preliminary data.</text>
</comment>
<sequence>MDTKETRISGMVCGGGKRRRCKKTVTRRHSHWCSRDAEQQCRGVHQSGATLTPKSKNPVRNDTLREEDERNNLPGSSESIRLTSESLSRVMHGNANMQISETHIYLRKPDIQRAIFQPGAIPAQ</sequence>
<feature type="compositionally biased region" description="Basic and acidic residues" evidence="1">
    <location>
        <begin position="62"/>
        <end position="71"/>
    </location>
</feature>